<dbReference type="Pfam" id="PF01590">
    <property type="entry name" value="GAF"/>
    <property type="match status" value="1"/>
</dbReference>
<dbReference type="SMART" id="SM00471">
    <property type="entry name" value="HDc"/>
    <property type="match status" value="1"/>
</dbReference>
<dbReference type="InterPro" id="IPR052020">
    <property type="entry name" value="Cyclic_di-GMP/3'3'-cGAMP_PDE"/>
</dbReference>
<dbReference type="Proteomes" id="UP000264141">
    <property type="component" value="Unassembled WGS sequence"/>
</dbReference>
<dbReference type="InterPro" id="IPR029016">
    <property type="entry name" value="GAF-like_dom_sf"/>
</dbReference>
<feature type="transmembrane region" description="Helical" evidence="1">
    <location>
        <begin position="17"/>
        <end position="35"/>
    </location>
</feature>
<evidence type="ECO:0000256" key="1">
    <source>
        <dbReference type="SAM" id="Phobius"/>
    </source>
</evidence>
<dbReference type="SUPFAM" id="SSF55781">
    <property type="entry name" value="GAF domain-like"/>
    <property type="match status" value="2"/>
</dbReference>
<name>A0A3D1JEU5_9CHLR</name>
<dbReference type="PANTHER" id="PTHR45228">
    <property type="entry name" value="CYCLIC DI-GMP PHOSPHODIESTERASE TM_0186-RELATED"/>
    <property type="match status" value="1"/>
</dbReference>
<reference evidence="3 4" key="1">
    <citation type="journal article" date="2018" name="Nat. Biotechnol.">
        <title>A standardized bacterial taxonomy based on genome phylogeny substantially revises the tree of life.</title>
        <authorList>
            <person name="Parks D.H."/>
            <person name="Chuvochina M."/>
            <person name="Waite D.W."/>
            <person name="Rinke C."/>
            <person name="Skarshewski A."/>
            <person name="Chaumeil P.A."/>
            <person name="Hugenholtz P."/>
        </authorList>
    </citation>
    <scope>NUCLEOTIDE SEQUENCE [LARGE SCALE GENOMIC DNA]</scope>
    <source>
        <strain evidence="3">UBA8781</strain>
    </source>
</reference>
<dbReference type="CDD" id="cd00077">
    <property type="entry name" value="HDc"/>
    <property type="match status" value="1"/>
</dbReference>
<dbReference type="InterPro" id="IPR003607">
    <property type="entry name" value="HD/PDEase_dom"/>
</dbReference>
<dbReference type="STRING" id="229919.GCA_001050195_02904"/>
<dbReference type="Pfam" id="PF13185">
    <property type="entry name" value="GAF_2"/>
    <property type="match status" value="1"/>
</dbReference>
<gene>
    <name evidence="3" type="ORF">DEQ80_04555</name>
</gene>
<sequence>MAVREQRGRMNGLMRKSLIRTIGLYILFGGAWILFSDRLLEMITTPHQFAVAQTYKGWFYVLMTALLLHQLLRRDYLSIQRSQEALERRTREAEMLREAASALVSSLDLDTVLSSLLDSLARAISYRRAAVFLCEGGWMHPAAVRGEPAWMAAFRQLGHLPIPAGWVSEAPLAEPCPEEICLNGERDACLITAMQAHGHLVGFLVIFRPQPQEFQAEEIRLVQALAHQAASAVEHARLFRQTEMRLRFVQALHQIDLAITSSSEFQEVVSQLLKHVLEELQARAVRLFLMQGEHLVLFQGAGDGGMEGSLPPVAAGESLVERCALERRILSAVEEDGEDSQPLGLIGFAAPLVTKGQVKGALEVFVARGFVADQEWMDHLETLANQAAIAIDYHAVLTGLIRANQDLINAYDETILGWSRALDLRDRETQGHSQRVATITVAIAREMGMPEERLTHLYRGALLHDIGKVGVPDEILFKPGPLNEAEWQVMRMHPVYAENFLSHVAFLQEALDIPCYHHERWDGSGYPQGLKGEEIPLAARIFAVADVWDALHSDRPYRPRWPEEQVAEYLRANAGRLFDPQVVEVFLRERSKILEILTREPHS</sequence>
<dbReference type="SUPFAM" id="SSF109604">
    <property type="entry name" value="HD-domain/PDEase-like"/>
    <property type="match status" value="1"/>
</dbReference>
<keyword evidence="1" id="KW-1133">Transmembrane helix</keyword>
<dbReference type="PANTHER" id="PTHR45228:SF1">
    <property type="entry name" value="CYCLIC DI-GMP PHOSPHODIESTERASE TM_0186"/>
    <property type="match status" value="1"/>
</dbReference>
<dbReference type="EMBL" id="DPBP01000020">
    <property type="protein sequence ID" value="HCE17110.1"/>
    <property type="molecule type" value="Genomic_DNA"/>
</dbReference>
<accession>A0A3D1JEU5</accession>
<dbReference type="InterPro" id="IPR037522">
    <property type="entry name" value="HD_GYP_dom"/>
</dbReference>
<evidence type="ECO:0000313" key="4">
    <source>
        <dbReference type="Proteomes" id="UP000264141"/>
    </source>
</evidence>
<feature type="domain" description="HD-GYP" evidence="2">
    <location>
        <begin position="407"/>
        <end position="602"/>
    </location>
</feature>
<protein>
    <recommendedName>
        <fullName evidence="2">HD-GYP domain-containing protein</fullName>
    </recommendedName>
</protein>
<dbReference type="SMART" id="SM00065">
    <property type="entry name" value="GAF"/>
    <property type="match status" value="2"/>
</dbReference>
<keyword evidence="1" id="KW-0812">Transmembrane</keyword>
<dbReference type="Gene3D" id="3.30.450.40">
    <property type="match status" value="2"/>
</dbReference>
<comment type="caution">
    <text evidence="3">The sequence shown here is derived from an EMBL/GenBank/DDBJ whole genome shotgun (WGS) entry which is preliminary data.</text>
</comment>
<proteinExistence type="predicted"/>
<dbReference type="Pfam" id="PF13487">
    <property type="entry name" value="HD_5"/>
    <property type="match status" value="1"/>
</dbReference>
<keyword evidence="1" id="KW-0472">Membrane</keyword>
<dbReference type="AlphaFoldDB" id="A0A3D1JEU5"/>
<dbReference type="InterPro" id="IPR003018">
    <property type="entry name" value="GAF"/>
</dbReference>
<evidence type="ECO:0000313" key="3">
    <source>
        <dbReference type="EMBL" id="HCE17110.1"/>
    </source>
</evidence>
<evidence type="ECO:0000259" key="2">
    <source>
        <dbReference type="PROSITE" id="PS51832"/>
    </source>
</evidence>
<dbReference type="Gene3D" id="1.10.3210.10">
    <property type="entry name" value="Hypothetical protein af1432"/>
    <property type="match status" value="1"/>
</dbReference>
<dbReference type="PROSITE" id="PS51832">
    <property type="entry name" value="HD_GYP"/>
    <property type="match status" value="1"/>
</dbReference>
<organism evidence="3 4">
    <name type="scientific">Anaerolinea thermolimosa</name>
    <dbReference type="NCBI Taxonomy" id="229919"/>
    <lineage>
        <taxon>Bacteria</taxon>
        <taxon>Bacillati</taxon>
        <taxon>Chloroflexota</taxon>
        <taxon>Anaerolineae</taxon>
        <taxon>Anaerolineales</taxon>
        <taxon>Anaerolineaceae</taxon>
        <taxon>Anaerolinea</taxon>
    </lineage>
</organism>